<keyword evidence="2" id="KW-0812">Transmembrane</keyword>
<keyword evidence="2" id="KW-1133">Transmembrane helix</keyword>
<keyword evidence="2" id="KW-0472">Membrane</keyword>
<dbReference type="GO" id="GO:0006508">
    <property type="term" value="P:proteolysis"/>
    <property type="evidence" value="ECO:0007669"/>
    <property type="project" value="UniProtKB-KW"/>
</dbReference>
<dbReference type="InterPro" id="IPR000163">
    <property type="entry name" value="Prohibitin"/>
</dbReference>
<dbReference type="InterPro" id="IPR036013">
    <property type="entry name" value="Band_7/SPFH_dom_sf"/>
</dbReference>
<evidence type="ECO:0000259" key="3">
    <source>
        <dbReference type="Pfam" id="PF01145"/>
    </source>
</evidence>
<keyword evidence="4" id="KW-0378">Hydrolase</keyword>
<evidence type="ECO:0000256" key="2">
    <source>
        <dbReference type="SAM" id="Phobius"/>
    </source>
</evidence>
<feature type="transmembrane region" description="Helical" evidence="2">
    <location>
        <begin position="6"/>
        <end position="24"/>
    </location>
</feature>
<proteinExistence type="predicted"/>
<keyword evidence="4" id="KW-0645">Protease</keyword>
<protein>
    <submittedName>
        <fullName evidence="4">Regulator of protease activity HflC, stomatin/prohibitin superfamily</fullName>
    </submittedName>
</protein>
<dbReference type="OrthoDB" id="9792660at2"/>
<keyword evidence="5" id="KW-1185">Reference proteome</keyword>
<dbReference type="PANTHER" id="PTHR23222:SF0">
    <property type="entry name" value="PROHIBITIN 1"/>
    <property type="match status" value="1"/>
</dbReference>
<evidence type="ECO:0000256" key="1">
    <source>
        <dbReference type="ARBA" id="ARBA00004167"/>
    </source>
</evidence>
<reference evidence="4 5" key="1">
    <citation type="submission" date="2016-10" db="EMBL/GenBank/DDBJ databases">
        <authorList>
            <person name="de Groot N.N."/>
        </authorList>
    </citation>
    <scope>NUCLEOTIDE SEQUENCE [LARGE SCALE GENOMIC DNA]</scope>
    <source>
        <strain evidence="4 5">CGMCC 1.7005</strain>
    </source>
</reference>
<sequence>MESKNLVKYIGLGVLAFVAVIIFFNSWQDVEPGEEGFVYKPYTTGVDTNVTYTEGTRFIAPWNEMITYNVRQLSKGYNQEVMDLNGTEVRVDVAVNYSAQKGHTPNLHLKHGPGYVSFIDDKAKGAIKDVIGRYTYEQVYSSKREVLENEIEEILKNDFQGNFIELHYVEIADVNLPENIAQQITVKETQKQKNLTAKEKEKEEEYLANAKIEKARGDSALVVSARFKAEAIQLEAEQISKNPQYIELKKWEKWDGTGSPYGQNNVFGDKSISILKPN</sequence>
<accession>A0A1I6XE89</accession>
<dbReference type="AlphaFoldDB" id="A0A1I6XE89"/>
<gene>
    <name evidence="4" type="ORF">SAMN05216474_0129</name>
</gene>
<dbReference type="Pfam" id="PF01145">
    <property type="entry name" value="Band_7"/>
    <property type="match status" value="1"/>
</dbReference>
<dbReference type="EMBL" id="FPAS01000001">
    <property type="protein sequence ID" value="SFT36506.1"/>
    <property type="molecule type" value="Genomic_DNA"/>
</dbReference>
<feature type="domain" description="Band 7" evidence="3">
    <location>
        <begin position="30"/>
        <end position="204"/>
    </location>
</feature>
<dbReference type="GO" id="GO:0016020">
    <property type="term" value="C:membrane"/>
    <property type="evidence" value="ECO:0007669"/>
    <property type="project" value="UniProtKB-SubCell"/>
</dbReference>
<evidence type="ECO:0000313" key="5">
    <source>
        <dbReference type="Proteomes" id="UP000236454"/>
    </source>
</evidence>
<dbReference type="GO" id="GO:0008233">
    <property type="term" value="F:peptidase activity"/>
    <property type="evidence" value="ECO:0007669"/>
    <property type="project" value="UniProtKB-KW"/>
</dbReference>
<name>A0A1I6XE89_9FLAO</name>
<dbReference type="Gene3D" id="3.30.479.30">
    <property type="entry name" value="Band 7 domain"/>
    <property type="match status" value="1"/>
</dbReference>
<dbReference type="SUPFAM" id="SSF117892">
    <property type="entry name" value="Band 7/SPFH domain"/>
    <property type="match status" value="1"/>
</dbReference>
<dbReference type="InterPro" id="IPR001107">
    <property type="entry name" value="Band_7"/>
</dbReference>
<comment type="subcellular location">
    <subcellularLocation>
        <location evidence="1">Membrane</location>
        <topology evidence="1">Single-pass membrane protein</topology>
    </subcellularLocation>
</comment>
<evidence type="ECO:0000313" key="4">
    <source>
        <dbReference type="EMBL" id="SFT36506.1"/>
    </source>
</evidence>
<dbReference type="PANTHER" id="PTHR23222">
    <property type="entry name" value="PROHIBITIN"/>
    <property type="match status" value="1"/>
</dbReference>
<organism evidence="4 5">
    <name type="scientific">Lishizhenia tianjinensis</name>
    <dbReference type="NCBI Taxonomy" id="477690"/>
    <lineage>
        <taxon>Bacteria</taxon>
        <taxon>Pseudomonadati</taxon>
        <taxon>Bacteroidota</taxon>
        <taxon>Flavobacteriia</taxon>
        <taxon>Flavobacteriales</taxon>
        <taxon>Crocinitomicaceae</taxon>
        <taxon>Lishizhenia</taxon>
    </lineage>
</organism>
<dbReference type="STRING" id="477690.SAMN05216474_0129"/>
<dbReference type="RefSeq" id="WP_090245164.1">
    <property type="nucleotide sequence ID" value="NZ_FPAS01000001.1"/>
</dbReference>
<dbReference type="Proteomes" id="UP000236454">
    <property type="component" value="Unassembled WGS sequence"/>
</dbReference>